<evidence type="ECO:0000313" key="3">
    <source>
        <dbReference type="Proteomes" id="UP001238540"/>
    </source>
</evidence>
<dbReference type="SUPFAM" id="SSF63411">
    <property type="entry name" value="LuxS/MPP-like metallohydrolase"/>
    <property type="match status" value="1"/>
</dbReference>
<dbReference type="InterPro" id="IPR007863">
    <property type="entry name" value="Peptidase_M16_C"/>
</dbReference>
<keyword evidence="3" id="KW-1185">Reference proteome</keyword>
<dbReference type="RefSeq" id="WP_290312650.1">
    <property type="nucleotide sequence ID" value="NZ_JAUFQC010000010.1"/>
</dbReference>
<name>A0ABT8BWN0_9VIBR</name>
<evidence type="ECO:0000259" key="1">
    <source>
        <dbReference type="Pfam" id="PF05193"/>
    </source>
</evidence>
<proteinExistence type="predicted"/>
<gene>
    <name evidence="2" type="ORF">QWZ16_15635</name>
</gene>
<dbReference type="Gene3D" id="3.30.830.10">
    <property type="entry name" value="Metalloenzyme, LuxS/M16 peptidase-like"/>
    <property type="match status" value="1"/>
</dbReference>
<comment type="caution">
    <text evidence="2">The sequence shown here is derived from an EMBL/GenBank/DDBJ whole genome shotgun (WGS) entry which is preliminary data.</text>
</comment>
<dbReference type="EMBL" id="JAUFQC010000010">
    <property type="protein sequence ID" value="MDN3611094.1"/>
    <property type="molecule type" value="Genomic_DNA"/>
</dbReference>
<organism evidence="2 3">
    <name type="scientific">Vibrio ostreicida</name>
    <dbReference type="NCBI Taxonomy" id="526588"/>
    <lineage>
        <taxon>Bacteria</taxon>
        <taxon>Pseudomonadati</taxon>
        <taxon>Pseudomonadota</taxon>
        <taxon>Gammaproteobacteria</taxon>
        <taxon>Vibrionales</taxon>
        <taxon>Vibrionaceae</taxon>
        <taxon>Vibrio</taxon>
    </lineage>
</organism>
<dbReference type="InterPro" id="IPR011249">
    <property type="entry name" value="Metalloenz_LuxS/M16"/>
</dbReference>
<protein>
    <submittedName>
        <fullName evidence="2">Insulinase family protein</fullName>
    </submittedName>
</protein>
<reference evidence="3" key="1">
    <citation type="journal article" date="2019" name="Int. J. Syst. Evol. Microbiol.">
        <title>The Global Catalogue of Microorganisms (GCM) 10K type strain sequencing project: providing services to taxonomists for standard genome sequencing and annotation.</title>
        <authorList>
            <consortium name="The Broad Institute Genomics Platform"/>
            <consortium name="The Broad Institute Genome Sequencing Center for Infectious Disease"/>
            <person name="Wu L."/>
            <person name="Ma J."/>
        </authorList>
    </citation>
    <scope>NUCLEOTIDE SEQUENCE [LARGE SCALE GENOMIC DNA]</scope>
    <source>
        <strain evidence="3">CECT 7398</strain>
    </source>
</reference>
<dbReference type="Pfam" id="PF05193">
    <property type="entry name" value="Peptidase_M16_C"/>
    <property type="match status" value="1"/>
</dbReference>
<sequence length="181" mass="20297">MVLINTRKSNNDLALRLRVAAGVHQEPNNLPVSRVIAKQMIDDSDWLATSDYQQTIYRHHVDKANADQVDAALNFIATRFSSIAFDSGTTPKINELIDYPQQVENKQISELAISHNVASMSAASLVSSSDIDHYFSRYYAPSNMTLVVSGDVQLRAFRQQVQQAFSEWHRTSVSVLLLCLL</sequence>
<dbReference type="Proteomes" id="UP001238540">
    <property type="component" value="Unassembled WGS sequence"/>
</dbReference>
<accession>A0ABT8BWN0</accession>
<evidence type="ECO:0000313" key="2">
    <source>
        <dbReference type="EMBL" id="MDN3611094.1"/>
    </source>
</evidence>
<feature type="domain" description="Peptidase M16 C-terminal" evidence="1">
    <location>
        <begin position="127"/>
        <end position="170"/>
    </location>
</feature>